<reference evidence="1" key="1">
    <citation type="journal article" date="2020" name="Nature">
        <title>Giant virus diversity and host interactions through global metagenomics.</title>
        <authorList>
            <person name="Schulz F."/>
            <person name="Roux S."/>
            <person name="Paez-Espino D."/>
            <person name="Jungbluth S."/>
            <person name="Walsh D.A."/>
            <person name="Denef V.J."/>
            <person name="McMahon K.D."/>
            <person name="Konstantinidis K.T."/>
            <person name="Eloe-Fadrosh E.A."/>
            <person name="Kyrpides N.C."/>
            <person name="Woyke T."/>
        </authorList>
    </citation>
    <scope>NUCLEOTIDE SEQUENCE</scope>
    <source>
        <strain evidence="1">GVMAG-M-3300023109-53</strain>
    </source>
</reference>
<protein>
    <submittedName>
        <fullName evidence="1">Uncharacterized protein</fullName>
    </submittedName>
</protein>
<sequence length="51" mass="5613">MPQKINMFLTTNKATNSTTLSTNSMLRKNTSSLSSLGNLKQIYMNKNVSCG</sequence>
<name>A0A6C0CXF7_9ZZZZ</name>
<dbReference type="EMBL" id="MN739504">
    <property type="protein sequence ID" value="QHT08947.1"/>
    <property type="molecule type" value="Genomic_DNA"/>
</dbReference>
<proteinExistence type="predicted"/>
<evidence type="ECO:0000313" key="1">
    <source>
        <dbReference type="EMBL" id="QHT08947.1"/>
    </source>
</evidence>
<organism evidence="1">
    <name type="scientific">viral metagenome</name>
    <dbReference type="NCBI Taxonomy" id="1070528"/>
    <lineage>
        <taxon>unclassified sequences</taxon>
        <taxon>metagenomes</taxon>
        <taxon>organismal metagenomes</taxon>
    </lineage>
</organism>
<accession>A0A6C0CXF7</accession>
<dbReference type="AlphaFoldDB" id="A0A6C0CXF7"/>